<keyword evidence="3" id="KW-1185">Reference proteome</keyword>
<reference evidence="1" key="1">
    <citation type="submission" date="2022-10" db="EMBL/GenBank/DDBJ databases">
        <authorList>
            <person name="Chen Y."/>
            <person name="Dougan E. K."/>
            <person name="Chan C."/>
            <person name="Rhodes N."/>
            <person name="Thang M."/>
        </authorList>
    </citation>
    <scope>NUCLEOTIDE SEQUENCE</scope>
</reference>
<dbReference type="Proteomes" id="UP001152797">
    <property type="component" value="Unassembled WGS sequence"/>
</dbReference>
<organism evidence="1">
    <name type="scientific">Cladocopium goreaui</name>
    <dbReference type="NCBI Taxonomy" id="2562237"/>
    <lineage>
        <taxon>Eukaryota</taxon>
        <taxon>Sar</taxon>
        <taxon>Alveolata</taxon>
        <taxon>Dinophyceae</taxon>
        <taxon>Suessiales</taxon>
        <taxon>Symbiodiniaceae</taxon>
        <taxon>Cladocopium</taxon>
    </lineage>
</organism>
<dbReference type="EMBL" id="CAMXCT010003723">
    <property type="protein sequence ID" value="CAI4005913.1"/>
    <property type="molecule type" value="Genomic_DNA"/>
</dbReference>
<comment type="caution">
    <text evidence="1">The sequence shown here is derived from an EMBL/GenBank/DDBJ whole genome shotgun (WGS) entry which is preliminary data.</text>
</comment>
<proteinExistence type="predicted"/>
<dbReference type="EMBL" id="CAMXCT020003723">
    <property type="protein sequence ID" value="CAL1159288.1"/>
    <property type="molecule type" value="Genomic_DNA"/>
</dbReference>
<name>A0A9P1DBC4_9DINO</name>
<evidence type="ECO:0000313" key="3">
    <source>
        <dbReference type="Proteomes" id="UP001152797"/>
    </source>
</evidence>
<evidence type="ECO:0000313" key="1">
    <source>
        <dbReference type="EMBL" id="CAI4005913.1"/>
    </source>
</evidence>
<dbReference type="EMBL" id="CAMXCT030003723">
    <property type="protein sequence ID" value="CAL4793225.1"/>
    <property type="molecule type" value="Genomic_DNA"/>
</dbReference>
<sequence length="108" mass="12202">MKDAELEVCLRRLIKLKAPKVFILLILATSWLCLEPPDAEIQVLELFAGRARLARLAKSLGIPAHAHDVTFDPASKKKVENRQWISMNLVATCFPANHFAALWCFKMT</sequence>
<reference evidence="2 3" key="2">
    <citation type="submission" date="2024-05" db="EMBL/GenBank/DDBJ databases">
        <authorList>
            <person name="Chen Y."/>
            <person name="Shah S."/>
            <person name="Dougan E. K."/>
            <person name="Thang M."/>
            <person name="Chan C."/>
        </authorList>
    </citation>
    <scope>NUCLEOTIDE SEQUENCE [LARGE SCALE GENOMIC DNA]</scope>
</reference>
<gene>
    <name evidence="1" type="ORF">C1SCF055_LOCUS31598</name>
</gene>
<dbReference type="AlphaFoldDB" id="A0A9P1DBC4"/>
<accession>A0A9P1DBC4</accession>
<evidence type="ECO:0000313" key="2">
    <source>
        <dbReference type="EMBL" id="CAL4793225.1"/>
    </source>
</evidence>
<protein>
    <submittedName>
        <fullName evidence="1">Uncharacterized protein</fullName>
    </submittedName>
</protein>